<protein>
    <submittedName>
        <fullName evidence="1">Uncharacterized protein</fullName>
    </submittedName>
</protein>
<dbReference type="RefSeq" id="WP_128713510.1">
    <property type="nucleotide sequence ID" value="NZ_SRYD01000047.1"/>
</dbReference>
<evidence type="ECO:0000313" key="1">
    <source>
        <dbReference type="EMBL" id="TGY71712.1"/>
    </source>
</evidence>
<comment type="caution">
    <text evidence="1">The sequence shown here is derived from an EMBL/GenBank/DDBJ whole genome shotgun (WGS) entry which is preliminary data.</text>
</comment>
<gene>
    <name evidence="1" type="ORF">E5333_11050</name>
</gene>
<accession>A0A4S2FRH1</accession>
<dbReference type="AlphaFoldDB" id="A0A4S2FRH1"/>
<name>A0A4S2FRH1_9BACT</name>
<sequence>MNDLIKSIQSDWVKAKAKAQKKCERAGRLDVAQKLATCQMFAGYEDLEDLIRLMFTPQGIEFMTSFDFPDIDSFRKFKPYNPERFGVYIDSGHISLTEARNVFLVGDTTAELKYRQTARNRAYLMCGARATIVASGYSVVKVEIDRHSSIAQLVTDHAIVL</sequence>
<proteinExistence type="predicted"/>
<dbReference type="Proteomes" id="UP000306630">
    <property type="component" value="Unassembled WGS sequence"/>
</dbReference>
<evidence type="ECO:0000313" key="2">
    <source>
        <dbReference type="Proteomes" id="UP000306630"/>
    </source>
</evidence>
<dbReference type="EMBL" id="SRYD01000047">
    <property type="protein sequence ID" value="TGY71712.1"/>
    <property type="molecule type" value="Genomic_DNA"/>
</dbReference>
<organism evidence="1 2">
    <name type="scientific">Muribaculum intestinale</name>
    <dbReference type="NCBI Taxonomy" id="1796646"/>
    <lineage>
        <taxon>Bacteria</taxon>
        <taxon>Pseudomonadati</taxon>
        <taxon>Bacteroidota</taxon>
        <taxon>Bacteroidia</taxon>
        <taxon>Bacteroidales</taxon>
        <taxon>Muribaculaceae</taxon>
        <taxon>Muribaculum</taxon>
    </lineage>
</organism>
<reference evidence="1 2" key="1">
    <citation type="submission" date="2019-04" db="EMBL/GenBank/DDBJ databases">
        <title>Microbes associate with the intestines of laboratory mice.</title>
        <authorList>
            <person name="Navarre W."/>
            <person name="Wong E."/>
            <person name="Huang K."/>
            <person name="Tropini C."/>
            <person name="Ng K."/>
            <person name="Yu B."/>
        </authorList>
    </citation>
    <scope>NUCLEOTIDE SEQUENCE [LARGE SCALE GENOMIC DNA]</scope>
    <source>
        <strain evidence="1 2">NM06_A21</strain>
    </source>
</reference>